<keyword evidence="5" id="KW-0997">Cell inner membrane</keyword>
<evidence type="ECO:0000256" key="2">
    <source>
        <dbReference type="ARBA" id="ARBA00007362"/>
    </source>
</evidence>
<dbReference type="Pfam" id="PF00892">
    <property type="entry name" value="EamA"/>
    <property type="match status" value="1"/>
</dbReference>
<keyword evidence="7 12" id="KW-0812">Transmembrane</keyword>
<organism evidence="14 15">
    <name type="scientific">Ruminiclostridium cellulolyticum (strain ATCC 35319 / DSM 5812 / JCM 6584 / H10)</name>
    <name type="common">Clostridium cellulolyticum</name>
    <dbReference type="NCBI Taxonomy" id="394503"/>
    <lineage>
        <taxon>Bacteria</taxon>
        <taxon>Bacillati</taxon>
        <taxon>Bacillota</taxon>
        <taxon>Clostridia</taxon>
        <taxon>Eubacteriales</taxon>
        <taxon>Oscillospiraceae</taxon>
        <taxon>Ruminiclostridium</taxon>
    </lineage>
</organism>
<keyword evidence="3" id="KW-1003">Cell membrane</keyword>
<dbReference type="eggNOG" id="COG2510">
    <property type="taxonomic scope" value="Bacteria"/>
</dbReference>
<dbReference type="GO" id="GO:0022857">
    <property type="term" value="F:transmembrane transporter activity"/>
    <property type="evidence" value="ECO:0007669"/>
    <property type="project" value="InterPro"/>
</dbReference>
<dbReference type="InterPro" id="IPR037185">
    <property type="entry name" value="EmrE-like"/>
</dbReference>
<keyword evidence="6" id="KW-0441">Lipid A biosynthesis</keyword>
<feature type="transmembrane region" description="Helical" evidence="12">
    <location>
        <begin position="37"/>
        <end position="60"/>
    </location>
</feature>
<feature type="transmembrane region" description="Helical" evidence="12">
    <location>
        <begin position="66"/>
        <end position="87"/>
    </location>
</feature>
<gene>
    <name evidence="14" type="ordered locus">Ccel_3453</name>
</gene>
<evidence type="ECO:0000313" key="14">
    <source>
        <dbReference type="EMBL" id="ACL77741.1"/>
    </source>
</evidence>
<evidence type="ECO:0000256" key="1">
    <source>
        <dbReference type="ARBA" id="ARBA00004651"/>
    </source>
</evidence>
<dbReference type="STRING" id="394503.Ccel_3453"/>
<feature type="transmembrane region" description="Helical" evidence="12">
    <location>
        <begin position="6"/>
        <end position="25"/>
    </location>
</feature>
<proteinExistence type="inferred from homology"/>
<evidence type="ECO:0000256" key="7">
    <source>
        <dbReference type="ARBA" id="ARBA00022692"/>
    </source>
</evidence>
<evidence type="ECO:0000256" key="11">
    <source>
        <dbReference type="ARBA" id="ARBA00023136"/>
    </source>
</evidence>
<evidence type="ECO:0000256" key="3">
    <source>
        <dbReference type="ARBA" id="ARBA00022475"/>
    </source>
</evidence>
<evidence type="ECO:0000256" key="5">
    <source>
        <dbReference type="ARBA" id="ARBA00022519"/>
    </source>
</evidence>
<dbReference type="PANTHER" id="PTHR30561:SF9">
    <property type="entry name" value="4-AMINO-4-DEOXY-L-ARABINOSE-PHOSPHOUNDECAPRENOL FLIPPASE SUBUNIT ARNF-RELATED"/>
    <property type="match status" value="1"/>
</dbReference>
<keyword evidence="9 12" id="KW-1133">Transmembrane helix</keyword>
<dbReference type="SUPFAM" id="SSF103481">
    <property type="entry name" value="Multidrug resistance efflux transporter EmrE"/>
    <property type="match status" value="1"/>
</dbReference>
<dbReference type="AlphaFoldDB" id="B8I1V6"/>
<evidence type="ECO:0000313" key="15">
    <source>
        <dbReference type="Proteomes" id="UP000001349"/>
    </source>
</evidence>
<protein>
    <recommendedName>
        <fullName evidence="13">EamA domain-containing protein</fullName>
    </recommendedName>
</protein>
<dbReference type="RefSeq" id="WP_015926793.1">
    <property type="nucleotide sequence ID" value="NC_011898.1"/>
</dbReference>
<evidence type="ECO:0000256" key="10">
    <source>
        <dbReference type="ARBA" id="ARBA00023098"/>
    </source>
</evidence>
<dbReference type="PANTHER" id="PTHR30561">
    <property type="entry name" value="SMR FAMILY PROTON-DEPENDENT DRUG EFFLUX TRANSPORTER SUGE"/>
    <property type="match status" value="1"/>
</dbReference>
<dbReference type="Gene3D" id="1.10.3730.20">
    <property type="match status" value="1"/>
</dbReference>
<dbReference type="InterPro" id="IPR000620">
    <property type="entry name" value="EamA_dom"/>
</dbReference>
<evidence type="ECO:0000256" key="9">
    <source>
        <dbReference type="ARBA" id="ARBA00022989"/>
    </source>
</evidence>
<dbReference type="KEGG" id="cce:Ccel_3453"/>
<name>B8I1V6_RUMCH</name>
<evidence type="ECO:0000256" key="4">
    <source>
        <dbReference type="ARBA" id="ARBA00022516"/>
    </source>
</evidence>
<keyword evidence="15" id="KW-1185">Reference proteome</keyword>
<dbReference type="HOGENOM" id="CLU_131462_0_0_9"/>
<comment type="subcellular location">
    <subcellularLocation>
        <location evidence="1">Cell membrane</location>
        <topology evidence="1">Multi-pass membrane protein</topology>
    </subcellularLocation>
</comment>
<dbReference type="Proteomes" id="UP000001349">
    <property type="component" value="Chromosome"/>
</dbReference>
<accession>B8I1V6</accession>
<reference evidence="14 15" key="1">
    <citation type="submission" date="2009-01" db="EMBL/GenBank/DDBJ databases">
        <title>Complete sequence of Clostridium cellulolyticum H10.</title>
        <authorList>
            <consortium name="US DOE Joint Genome Institute"/>
            <person name="Lucas S."/>
            <person name="Copeland A."/>
            <person name="Lapidus A."/>
            <person name="Glavina del Rio T."/>
            <person name="Dalin E."/>
            <person name="Tice H."/>
            <person name="Bruce D."/>
            <person name="Goodwin L."/>
            <person name="Pitluck S."/>
            <person name="Chertkov O."/>
            <person name="Saunders E."/>
            <person name="Brettin T."/>
            <person name="Detter J.C."/>
            <person name="Han C."/>
            <person name="Larimer F."/>
            <person name="Land M."/>
            <person name="Hauser L."/>
            <person name="Kyrpides N."/>
            <person name="Ivanova N."/>
            <person name="Zhou J."/>
            <person name="Richardson P."/>
        </authorList>
    </citation>
    <scope>NUCLEOTIDE SEQUENCE [LARGE SCALE GENOMIC DNA]</scope>
    <source>
        <strain evidence="15">ATCC 35319 / DSM 5812 / JCM 6584 / H10</strain>
    </source>
</reference>
<evidence type="ECO:0000256" key="6">
    <source>
        <dbReference type="ARBA" id="ARBA00022556"/>
    </source>
</evidence>
<evidence type="ECO:0000259" key="13">
    <source>
        <dbReference type="Pfam" id="PF00892"/>
    </source>
</evidence>
<keyword evidence="8" id="KW-0448">Lipopolysaccharide biosynthesis</keyword>
<dbReference type="EMBL" id="CP001348">
    <property type="protein sequence ID" value="ACL77741.1"/>
    <property type="molecule type" value="Genomic_DNA"/>
</dbReference>
<feature type="domain" description="EamA" evidence="13">
    <location>
        <begin position="33"/>
        <end position="111"/>
    </location>
</feature>
<keyword evidence="10" id="KW-0443">Lipid metabolism</keyword>
<sequence>MQGKYILLSILNSGLIVFGQTLWKLGLVKTEEYSLRLVLSPLILAGVFVYGISTLLWLYILSELPFSTAYPLNSIAYVLSLFVGFFIFKEHIDLQKIFGTMLILAGVFYMTRG</sequence>
<dbReference type="GO" id="GO:0009103">
    <property type="term" value="P:lipopolysaccharide biosynthetic process"/>
    <property type="evidence" value="ECO:0007669"/>
    <property type="project" value="UniProtKB-KW"/>
</dbReference>
<evidence type="ECO:0000256" key="12">
    <source>
        <dbReference type="SAM" id="Phobius"/>
    </source>
</evidence>
<dbReference type="OrthoDB" id="513492at2"/>
<keyword evidence="4" id="KW-0444">Lipid biosynthesis</keyword>
<evidence type="ECO:0000256" key="8">
    <source>
        <dbReference type="ARBA" id="ARBA00022985"/>
    </source>
</evidence>
<dbReference type="InterPro" id="IPR000390">
    <property type="entry name" value="Small_drug/metabolite_transptr"/>
</dbReference>
<comment type="similarity">
    <text evidence="2">Belongs to the EamA transporter family.</text>
</comment>
<keyword evidence="11 12" id="KW-0472">Membrane</keyword>
<dbReference type="GO" id="GO:0005886">
    <property type="term" value="C:plasma membrane"/>
    <property type="evidence" value="ECO:0007669"/>
    <property type="project" value="UniProtKB-SubCell"/>
</dbReference>